<evidence type="ECO:0000313" key="1">
    <source>
        <dbReference type="EMBL" id="MBC5788440.1"/>
    </source>
</evidence>
<reference evidence="1 2" key="1">
    <citation type="submission" date="2020-08" db="EMBL/GenBank/DDBJ databases">
        <title>Genome public.</title>
        <authorList>
            <person name="Liu C."/>
            <person name="Sun Q."/>
        </authorList>
    </citation>
    <scope>NUCLEOTIDE SEQUENCE [LARGE SCALE GENOMIC DNA]</scope>
    <source>
        <strain evidence="1 2">NSJ-27</strain>
    </source>
</reference>
<sequence length="91" mass="10254">MDEILCRLLKDALHHPELKQKLLQTEQADDPMDAFCQLATQLGYPINIGDLFAMGQDYHDNLMKSVNGGGVETPDGWDDAYEQFFAALHTK</sequence>
<dbReference type="Proteomes" id="UP000649151">
    <property type="component" value="Unassembled WGS sequence"/>
</dbReference>
<evidence type="ECO:0008006" key="3">
    <source>
        <dbReference type="Google" id="ProtNLM"/>
    </source>
</evidence>
<accession>A0ABR7ITI3</accession>
<dbReference type="RefSeq" id="WP_186996970.1">
    <property type="nucleotide sequence ID" value="NZ_JACOQK010000001.1"/>
</dbReference>
<proteinExistence type="predicted"/>
<organism evidence="1 2">
    <name type="scientific">Clostridium facile</name>
    <dbReference type="NCBI Taxonomy" id="2763035"/>
    <lineage>
        <taxon>Bacteria</taxon>
        <taxon>Bacillati</taxon>
        <taxon>Bacillota</taxon>
        <taxon>Clostridia</taxon>
        <taxon>Eubacteriales</taxon>
        <taxon>Clostridiaceae</taxon>
        <taxon>Clostridium</taxon>
    </lineage>
</organism>
<gene>
    <name evidence="1" type="ORF">H8Z77_10530</name>
</gene>
<keyword evidence="2" id="KW-1185">Reference proteome</keyword>
<name>A0ABR7ITI3_9CLOT</name>
<evidence type="ECO:0000313" key="2">
    <source>
        <dbReference type="Proteomes" id="UP000649151"/>
    </source>
</evidence>
<comment type="caution">
    <text evidence="1">The sequence shown here is derived from an EMBL/GenBank/DDBJ whole genome shotgun (WGS) entry which is preliminary data.</text>
</comment>
<dbReference type="EMBL" id="JACOQK010000001">
    <property type="protein sequence ID" value="MBC5788440.1"/>
    <property type="molecule type" value="Genomic_DNA"/>
</dbReference>
<protein>
    <recommendedName>
        <fullName evidence="3">Nif11 domain-containing protein</fullName>
    </recommendedName>
</protein>